<organism evidence="1">
    <name type="scientific">Tanacetum cinerariifolium</name>
    <name type="common">Dalmatian daisy</name>
    <name type="synonym">Chrysanthemum cinerariifolium</name>
    <dbReference type="NCBI Taxonomy" id="118510"/>
    <lineage>
        <taxon>Eukaryota</taxon>
        <taxon>Viridiplantae</taxon>
        <taxon>Streptophyta</taxon>
        <taxon>Embryophyta</taxon>
        <taxon>Tracheophyta</taxon>
        <taxon>Spermatophyta</taxon>
        <taxon>Magnoliopsida</taxon>
        <taxon>eudicotyledons</taxon>
        <taxon>Gunneridae</taxon>
        <taxon>Pentapetalae</taxon>
        <taxon>asterids</taxon>
        <taxon>campanulids</taxon>
        <taxon>Asterales</taxon>
        <taxon>Asteraceae</taxon>
        <taxon>Asteroideae</taxon>
        <taxon>Anthemideae</taxon>
        <taxon>Anthemidinae</taxon>
        <taxon>Tanacetum</taxon>
    </lineage>
</organism>
<accession>A0A6L2M3E3</accession>
<comment type="caution">
    <text evidence="1">The sequence shown here is derived from an EMBL/GenBank/DDBJ whole genome shotgun (WGS) entry which is preliminary data.</text>
</comment>
<name>A0A6L2M3E3_TANCI</name>
<sequence length="272" mass="31511">MCLKAKRKDTQVRQLSGLKESVTDEAVYKEMDGSLRRVKKLEKKQRSRTYKLKRLHKVGLTARVESSDDEQSLGEDASKQGRINLYGEEVFVAKQDENVVKKEADAAQVQVNFRIELVEESSKKAKAEVMEQESSKRARIKLEQESSKKQKIDNKETVELKQLVKIILDEKGVAIDDIPLAVKPPSIVDWKIHKEGKKSYYRIIRVDGSLKLYLVFSHMLKSFDRENVETLWKLVKAKNGSTRPDDGYKRVMWGDLKVMFDPHVEDEVWKMQ</sequence>
<dbReference type="AlphaFoldDB" id="A0A6L2M3E3"/>
<evidence type="ECO:0000313" key="1">
    <source>
        <dbReference type="EMBL" id="GEU67697.1"/>
    </source>
</evidence>
<reference evidence="1" key="1">
    <citation type="journal article" date="2019" name="Sci. Rep.">
        <title>Draft genome of Tanacetum cinerariifolium, the natural source of mosquito coil.</title>
        <authorList>
            <person name="Yamashiro T."/>
            <person name="Shiraishi A."/>
            <person name="Satake H."/>
            <person name="Nakayama K."/>
        </authorList>
    </citation>
    <scope>NUCLEOTIDE SEQUENCE</scope>
</reference>
<protein>
    <submittedName>
        <fullName evidence="1">Uncharacterized protein</fullName>
    </submittedName>
</protein>
<proteinExistence type="predicted"/>
<gene>
    <name evidence="1" type="ORF">Tci_039675</name>
</gene>
<dbReference type="EMBL" id="BKCJ010005614">
    <property type="protein sequence ID" value="GEU67697.1"/>
    <property type="molecule type" value="Genomic_DNA"/>
</dbReference>